<evidence type="ECO:0000313" key="1">
    <source>
        <dbReference type="EMBL" id="CAB4552402.1"/>
    </source>
</evidence>
<reference evidence="1" key="1">
    <citation type="submission" date="2020-05" db="EMBL/GenBank/DDBJ databases">
        <authorList>
            <person name="Chiriac C."/>
            <person name="Salcher M."/>
            <person name="Ghai R."/>
            <person name="Kavagutti S V."/>
        </authorList>
    </citation>
    <scope>NUCLEOTIDE SEQUENCE</scope>
</reference>
<protein>
    <submittedName>
        <fullName evidence="1">Unannotated protein</fullName>
    </submittedName>
</protein>
<gene>
    <name evidence="1" type="ORF">UFOPK1572_00269</name>
    <name evidence="2" type="ORF">UFOPK2169_00302</name>
</gene>
<accession>A0A6J6CLK7</accession>
<name>A0A6J6CLK7_9ZZZZ</name>
<proteinExistence type="predicted"/>
<dbReference type="EMBL" id="CAEZWE010000006">
    <property type="protein sequence ID" value="CAB4643740.1"/>
    <property type="molecule type" value="Genomic_DNA"/>
</dbReference>
<sequence length="438" mass="46618">MKRILALITGLVVSGLPIAVALDVQPVHASADGVFVFNTQLSSNSGLGFCTTTTVKGCIDSVTIDGIALRQVNAPSEARYGIGGGVYSAPCKFMDTSVTQCEYPYMVIYPMVNTPNSQISMTNVEVNFRRRLNAHKTSAVNTVIVNGSLQSFVPAAPGLRDVATINARTTVVHSASSGLCLGWVIAIDNCTIGDVSTSTVSNRISMLLLPAMRSAIVPPDAADAECKRIDPTSNCFVNIFDASSQGGWVDTDASVFGLASTDRFTGAAQLKIAGPHFKAPVNGVSELNLANFRMFLPSAYLMNSFGLKPSEANSVTLPVKRTAKDGSTVPATEYIPSADGLLVSTTGIGFSIPTMTVQRVLVVKKNQKLTTDALLRAAGIFQTKKLGTAKITVNTKSGMKFSSKRYSFNKVRNVKVAIEYRSSKKATSIRHLTVKVVQ</sequence>
<organism evidence="1">
    <name type="scientific">freshwater metagenome</name>
    <dbReference type="NCBI Taxonomy" id="449393"/>
    <lineage>
        <taxon>unclassified sequences</taxon>
        <taxon>metagenomes</taxon>
        <taxon>ecological metagenomes</taxon>
    </lineage>
</organism>
<evidence type="ECO:0000313" key="2">
    <source>
        <dbReference type="EMBL" id="CAB4643740.1"/>
    </source>
</evidence>
<dbReference type="EMBL" id="CAEZTC010000020">
    <property type="protein sequence ID" value="CAB4552402.1"/>
    <property type="molecule type" value="Genomic_DNA"/>
</dbReference>
<dbReference type="AlphaFoldDB" id="A0A6J6CLK7"/>